<organism evidence="1 2">
    <name type="scientific">Acidihalobacter aeolianus</name>
    <dbReference type="NCBI Taxonomy" id="2792603"/>
    <lineage>
        <taxon>Bacteria</taxon>
        <taxon>Pseudomonadati</taxon>
        <taxon>Pseudomonadota</taxon>
        <taxon>Gammaproteobacteria</taxon>
        <taxon>Chromatiales</taxon>
        <taxon>Ectothiorhodospiraceae</taxon>
        <taxon>Acidihalobacter</taxon>
    </lineage>
</organism>
<dbReference type="Gene3D" id="3.40.50.1820">
    <property type="entry name" value="alpha/beta hydrolase"/>
    <property type="match status" value="1"/>
</dbReference>
<evidence type="ECO:0000313" key="1">
    <source>
        <dbReference type="EMBL" id="AOV16091.1"/>
    </source>
</evidence>
<reference evidence="1 2" key="1">
    <citation type="submission" date="2016-09" db="EMBL/GenBank/DDBJ databases">
        <title>Acidihalobacter prosperus V6 (DSM14174).</title>
        <authorList>
            <person name="Khaleque H.N."/>
            <person name="Ramsay J.P."/>
            <person name="Murphy R.J.T."/>
            <person name="Kaksonen A.H."/>
            <person name="Boxall N.J."/>
            <person name="Watkin E.L.J."/>
        </authorList>
    </citation>
    <scope>NUCLEOTIDE SEQUENCE [LARGE SCALE GENOMIC DNA]</scope>
    <source>
        <strain evidence="1 2">V6</strain>
    </source>
</reference>
<sequence length="179" mass="18775">MSVNHASVLLLPGIGDSGPGHWHSLWEAEQPGFVRVRQDDWEAPRCADWCATLEAAVAAHGEDVVLAAHSLGCLLVAHWAATTTRRVRGALIVAQPDPGGPIFPAEATGFAPVPLRPLPFPSIVVASTNDPYAGFAFAEDCARAWGSRLVSAGDCGHINYASGLGAWPPGLALLRELLG</sequence>
<keyword evidence="2" id="KW-1185">Reference proteome</keyword>
<evidence type="ECO:0008006" key="3">
    <source>
        <dbReference type="Google" id="ProtNLM"/>
    </source>
</evidence>
<dbReference type="AlphaFoldDB" id="A0A1D8K558"/>
<name>A0A1D8K558_9GAMM</name>
<gene>
    <name evidence="1" type="ORF">BJI67_02515</name>
</gene>
<dbReference type="SUPFAM" id="SSF53474">
    <property type="entry name" value="alpha/beta-Hydrolases"/>
    <property type="match status" value="1"/>
</dbReference>
<evidence type="ECO:0000313" key="2">
    <source>
        <dbReference type="Proteomes" id="UP000095342"/>
    </source>
</evidence>
<proteinExistence type="predicted"/>
<dbReference type="EMBL" id="CP017448">
    <property type="protein sequence ID" value="AOV16091.1"/>
    <property type="molecule type" value="Genomic_DNA"/>
</dbReference>
<dbReference type="Pfam" id="PF06821">
    <property type="entry name" value="Ser_hydrolase"/>
    <property type="match status" value="1"/>
</dbReference>
<dbReference type="InterPro" id="IPR029058">
    <property type="entry name" value="AB_hydrolase_fold"/>
</dbReference>
<dbReference type="GO" id="GO:0016787">
    <property type="term" value="F:hydrolase activity"/>
    <property type="evidence" value="ECO:0007669"/>
    <property type="project" value="InterPro"/>
</dbReference>
<dbReference type="Proteomes" id="UP000095342">
    <property type="component" value="Chromosome"/>
</dbReference>
<dbReference type="KEGG" id="aaeo:BJI67_02515"/>
<protein>
    <recommendedName>
        <fullName evidence="3">Alpha/beta hydrolase</fullName>
    </recommendedName>
</protein>
<dbReference type="RefSeq" id="WP_070071687.1">
    <property type="nucleotide sequence ID" value="NZ_CP017448.1"/>
</dbReference>
<accession>A0A1D8K558</accession>
<dbReference type="InterPro" id="IPR010662">
    <property type="entry name" value="RBBP9/YdeN"/>
</dbReference>